<sequence length="167" mass="15388">MKYTAVIIASLGMASAAMFEKRAVDPAQATASLFAALPSSLQALALTNQPSAAAVISSELSGGSAPAWFSSLPAEVQTYFITQGAAATAGASAAASVGASASSAIASITKGASSAIASATSGAAKSATASGSGSAASSSSSGSGAAPTGVIGAGIAGAIGLVGMLAL</sequence>
<dbReference type="OrthoDB" id="5419608at2759"/>
<evidence type="ECO:0000313" key="2">
    <source>
        <dbReference type="Proteomes" id="UP000799302"/>
    </source>
</evidence>
<reference evidence="1" key="1">
    <citation type="journal article" date="2020" name="Stud. Mycol.">
        <title>101 Dothideomycetes genomes: a test case for predicting lifestyles and emergence of pathogens.</title>
        <authorList>
            <person name="Haridas S."/>
            <person name="Albert R."/>
            <person name="Binder M."/>
            <person name="Bloem J."/>
            <person name="Labutti K."/>
            <person name="Salamov A."/>
            <person name="Andreopoulos B."/>
            <person name="Baker S."/>
            <person name="Barry K."/>
            <person name="Bills G."/>
            <person name="Bluhm B."/>
            <person name="Cannon C."/>
            <person name="Castanera R."/>
            <person name="Culley D."/>
            <person name="Daum C."/>
            <person name="Ezra D."/>
            <person name="Gonzalez J."/>
            <person name="Henrissat B."/>
            <person name="Kuo A."/>
            <person name="Liang C."/>
            <person name="Lipzen A."/>
            <person name="Lutzoni F."/>
            <person name="Magnuson J."/>
            <person name="Mondo S."/>
            <person name="Nolan M."/>
            <person name="Ohm R."/>
            <person name="Pangilinan J."/>
            <person name="Park H.-J."/>
            <person name="Ramirez L."/>
            <person name="Alfaro M."/>
            <person name="Sun H."/>
            <person name="Tritt A."/>
            <person name="Yoshinaga Y."/>
            <person name="Zwiers L.-H."/>
            <person name="Turgeon B."/>
            <person name="Goodwin S."/>
            <person name="Spatafora J."/>
            <person name="Crous P."/>
            <person name="Grigoriev I."/>
        </authorList>
    </citation>
    <scope>NUCLEOTIDE SEQUENCE</scope>
    <source>
        <strain evidence="1">CBS 115976</strain>
    </source>
</reference>
<organism evidence="1 2">
    <name type="scientific">Microthyrium microscopicum</name>
    <dbReference type="NCBI Taxonomy" id="703497"/>
    <lineage>
        <taxon>Eukaryota</taxon>
        <taxon>Fungi</taxon>
        <taxon>Dikarya</taxon>
        <taxon>Ascomycota</taxon>
        <taxon>Pezizomycotina</taxon>
        <taxon>Dothideomycetes</taxon>
        <taxon>Dothideomycetes incertae sedis</taxon>
        <taxon>Microthyriales</taxon>
        <taxon>Microthyriaceae</taxon>
        <taxon>Microthyrium</taxon>
    </lineage>
</organism>
<dbReference type="Proteomes" id="UP000799302">
    <property type="component" value="Unassembled WGS sequence"/>
</dbReference>
<dbReference type="EMBL" id="MU004237">
    <property type="protein sequence ID" value="KAF2667745.1"/>
    <property type="molecule type" value="Genomic_DNA"/>
</dbReference>
<dbReference type="AlphaFoldDB" id="A0A6A6U631"/>
<accession>A0A6A6U631</accession>
<keyword evidence="2" id="KW-1185">Reference proteome</keyword>
<gene>
    <name evidence="1" type="ORF">BT63DRAFT_457047</name>
</gene>
<proteinExistence type="predicted"/>
<protein>
    <submittedName>
        <fullName evidence="1">Uncharacterized protein</fullName>
    </submittedName>
</protein>
<name>A0A6A6U631_9PEZI</name>
<evidence type="ECO:0000313" key="1">
    <source>
        <dbReference type="EMBL" id="KAF2667745.1"/>
    </source>
</evidence>